<proteinExistence type="predicted"/>
<accession>A0ABY3NHA2</accession>
<reference evidence="1 2" key="1">
    <citation type="submission" date="2019-07" db="EMBL/GenBank/DDBJ databases">
        <title>Genomic Encyclopedia of Archaeal and Bacterial Type Strains, Phase II (KMG-II): from individual species to whole genera.</title>
        <authorList>
            <person name="Goeker M."/>
        </authorList>
    </citation>
    <scope>NUCLEOTIDE SEQUENCE [LARGE SCALE GENOMIC DNA]</scope>
    <source>
        <strain evidence="1 2">DSM 14571</strain>
    </source>
</reference>
<keyword evidence="2" id="KW-1185">Reference proteome</keyword>
<protein>
    <submittedName>
        <fullName evidence="1">Uncharacterized protein</fullName>
    </submittedName>
</protein>
<comment type="caution">
    <text evidence="1">The sequence shown here is derived from an EMBL/GenBank/DDBJ whole genome shotgun (WGS) entry which is preliminary data.</text>
</comment>
<name>A0ABY3NHA2_ELIMR</name>
<sequence>MGTHLIIMKKILFIAALGIAGIMSADNFVSPENSMKFKFQAEAQYIFGTCTMTFTAYNSAGEALYSWTEYRQADSYEQCMDMGLKRLNELNNRR</sequence>
<evidence type="ECO:0000313" key="2">
    <source>
        <dbReference type="Proteomes" id="UP000324513"/>
    </source>
</evidence>
<gene>
    <name evidence="1" type="ORF">LX74_01401</name>
</gene>
<evidence type="ECO:0000313" key="1">
    <source>
        <dbReference type="EMBL" id="TYO92441.1"/>
    </source>
</evidence>
<dbReference type="EMBL" id="VNHK01000004">
    <property type="protein sequence ID" value="TYO92441.1"/>
    <property type="molecule type" value="Genomic_DNA"/>
</dbReference>
<organism evidence="1 2">
    <name type="scientific">Elizabethkingia miricola</name>
    <name type="common">Chryseobacterium miricola</name>
    <dbReference type="NCBI Taxonomy" id="172045"/>
    <lineage>
        <taxon>Bacteria</taxon>
        <taxon>Pseudomonadati</taxon>
        <taxon>Bacteroidota</taxon>
        <taxon>Flavobacteriia</taxon>
        <taxon>Flavobacteriales</taxon>
        <taxon>Weeksellaceae</taxon>
        <taxon>Elizabethkingia</taxon>
    </lineage>
</organism>
<dbReference type="Proteomes" id="UP000324513">
    <property type="component" value="Unassembled WGS sequence"/>
</dbReference>